<feature type="non-terminal residue" evidence="1">
    <location>
        <position position="1"/>
    </location>
</feature>
<proteinExistence type="predicted"/>
<comment type="caution">
    <text evidence="1">The sequence shown here is derived from an EMBL/GenBank/DDBJ whole genome shotgun (WGS) entry which is preliminary data.</text>
</comment>
<protein>
    <submittedName>
        <fullName evidence="1">Uncharacterized protein</fullName>
    </submittedName>
</protein>
<keyword evidence="2" id="KW-1185">Reference proteome</keyword>
<dbReference type="Proteomes" id="UP001266305">
    <property type="component" value="Unassembled WGS sequence"/>
</dbReference>
<dbReference type="EMBL" id="JASSZA010000007">
    <property type="protein sequence ID" value="KAK2105972.1"/>
    <property type="molecule type" value="Genomic_DNA"/>
</dbReference>
<organism evidence="1 2">
    <name type="scientific">Saguinus oedipus</name>
    <name type="common">Cotton-top tamarin</name>
    <name type="synonym">Oedipomidas oedipus</name>
    <dbReference type="NCBI Taxonomy" id="9490"/>
    <lineage>
        <taxon>Eukaryota</taxon>
        <taxon>Metazoa</taxon>
        <taxon>Chordata</taxon>
        <taxon>Craniata</taxon>
        <taxon>Vertebrata</taxon>
        <taxon>Euteleostomi</taxon>
        <taxon>Mammalia</taxon>
        <taxon>Eutheria</taxon>
        <taxon>Euarchontoglires</taxon>
        <taxon>Primates</taxon>
        <taxon>Haplorrhini</taxon>
        <taxon>Platyrrhini</taxon>
        <taxon>Cebidae</taxon>
        <taxon>Callitrichinae</taxon>
        <taxon>Saguinus</taxon>
    </lineage>
</organism>
<reference evidence="1 2" key="1">
    <citation type="submission" date="2023-05" db="EMBL/GenBank/DDBJ databases">
        <title>B98-5 Cell Line De Novo Hybrid Assembly: An Optical Mapping Approach.</title>
        <authorList>
            <person name="Kananen K."/>
            <person name="Auerbach J.A."/>
            <person name="Kautto E."/>
            <person name="Blachly J.S."/>
        </authorList>
    </citation>
    <scope>NUCLEOTIDE SEQUENCE [LARGE SCALE GENOMIC DNA]</scope>
    <source>
        <strain evidence="1">B95-8</strain>
        <tissue evidence="1">Cell line</tissue>
    </source>
</reference>
<evidence type="ECO:0000313" key="1">
    <source>
        <dbReference type="EMBL" id="KAK2105972.1"/>
    </source>
</evidence>
<name>A0ABQ9V9T0_SAGOE</name>
<gene>
    <name evidence="1" type="ORF">P7K49_015486</name>
</gene>
<accession>A0ABQ9V9T0</accession>
<evidence type="ECO:0000313" key="2">
    <source>
        <dbReference type="Proteomes" id="UP001266305"/>
    </source>
</evidence>
<sequence>SYRSHVLTEYLLRTVHGTRKHRTGGQVMAHTPGDVGLTGENATLPGKVSTDIAIFRVTQGFGLFNS</sequence>